<dbReference type="PROSITE" id="PS51318">
    <property type="entry name" value="TAT"/>
    <property type="match status" value="1"/>
</dbReference>
<sequence length="169" mass="17802">MNRRRFLAVGAGSAALLAAGGWWWSTQSGQPKRAALQTPAARVLITALIPAVVGQPDGKPLAGAELAAAADRMLATMAGLPLSAQDELGELFGLLDNSAFRRLAAGISTPWEQATPEALAQFLQSWRTHSLSLLQVGYHALHDLAAGSFYADPSTWGPTGYPGPHIQFS</sequence>
<keyword evidence="2" id="KW-1185">Reference proteome</keyword>
<dbReference type="InterPro" id="IPR006311">
    <property type="entry name" value="TAT_signal"/>
</dbReference>
<dbReference type="RefSeq" id="WP_377300694.1">
    <property type="nucleotide sequence ID" value="NZ_CP180191.1"/>
</dbReference>
<comment type="caution">
    <text evidence="1">The sequence shown here is derived from an EMBL/GenBank/DDBJ whole genome shotgun (WGS) entry which is preliminary data.</text>
</comment>
<dbReference type="EMBL" id="JBHRTI010000003">
    <property type="protein sequence ID" value="MFC3146423.1"/>
    <property type="molecule type" value="Genomic_DNA"/>
</dbReference>
<dbReference type="Proteomes" id="UP001595556">
    <property type="component" value="Unassembled WGS sequence"/>
</dbReference>
<gene>
    <name evidence="1" type="ORF">ACFOEN_02060</name>
</gene>
<organism evidence="1 2">
    <name type="scientific">Piscinibacterium candidicorallinum</name>
    <dbReference type="NCBI Taxonomy" id="1793872"/>
    <lineage>
        <taxon>Bacteria</taxon>
        <taxon>Pseudomonadati</taxon>
        <taxon>Pseudomonadota</taxon>
        <taxon>Betaproteobacteria</taxon>
        <taxon>Burkholderiales</taxon>
        <taxon>Piscinibacterium</taxon>
    </lineage>
</organism>
<protein>
    <recommendedName>
        <fullName evidence="3">Gluconate 2-dehydrogenase subunit 3</fullName>
    </recommendedName>
</protein>
<evidence type="ECO:0000313" key="2">
    <source>
        <dbReference type="Proteomes" id="UP001595556"/>
    </source>
</evidence>
<evidence type="ECO:0000313" key="1">
    <source>
        <dbReference type="EMBL" id="MFC3146423.1"/>
    </source>
</evidence>
<evidence type="ECO:0008006" key="3">
    <source>
        <dbReference type="Google" id="ProtNLM"/>
    </source>
</evidence>
<accession>A0ABV7H1G9</accession>
<proteinExistence type="predicted"/>
<reference evidence="2" key="1">
    <citation type="journal article" date="2019" name="Int. J. Syst. Evol. Microbiol.">
        <title>The Global Catalogue of Microorganisms (GCM) 10K type strain sequencing project: providing services to taxonomists for standard genome sequencing and annotation.</title>
        <authorList>
            <consortium name="The Broad Institute Genomics Platform"/>
            <consortium name="The Broad Institute Genome Sequencing Center for Infectious Disease"/>
            <person name="Wu L."/>
            <person name="Ma J."/>
        </authorList>
    </citation>
    <scope>NUCLEOTIDE SEQUENCE [LARGE SCALE GENOMIC DNA]</scope>
    <source>
        <strain evidence="2">KCTC 52168</strain>
    </source>
</reference>
<name>A0ABV7H1G9_9BURK</name>